<organism evidence="2 3">
    <name type="scientific">Phakopsora pachyrhizi</name>
    <name type="common">Asian soybean rust disease fungus</name>
    <dbReference type="NCBI Taxonomy" id="170000"/>
    <lineage>
        <taxon>Eukaryota</taxon>
        <taxon>Fungi</taxon>
        <taxon>Dikarya</taxon>
        <taxon>Basidiomycota</taxon>
        <taxon>Pucciniomycotina</taxon>
        <taxon>Pucciniomycetes</taxon>
        <taxon>Pucciniales</taxon>
        <taxon>Phakopsoraceae</taxon>
        <taxon>Phakopsora</taxon>
    </lineage>
</organism>
<evidence type="ECO:0000256" key="1">
    <source>
        <dbReference type="SAM" id="SignalP"/>
    </source>
</evidence>
<reference evidence="2" key="1">
    <citation type="submission" date="2022-06" db="EMBL/GenBank/DDBJ databases">
        <authorList>
            <consortium name="SYNGENTA / RWTH Aachen University"/>
        </authorList>
    </citation>
    <scope>NUCLEOTIDE SEQUENCE</scope>
</reference>
<evidence type="ECO:0008006" key="4">
    <source>
        <dbReference type="Google" id="ProtNLM"/>
    </source>
</evidence>
<feature type="signal peptide" evidence="1">
    <location>
        <begin position="1"/>
        <end position="24"/>
    </location>
</feature>
<keyword evidence="1" id="KW-0732">Signal</keyword>
<dbReference type="AlphaFoldDB" id="A0AAV0AFJ6"/>
<proteinExistence type="predicted"/>
<dbReference type="EMBL" id="CALTRL010000014">
    <property type="protein sequence ID" value="CAH7665946.1"/>
    <property type="molecule type" value="Genomic_DNA"/>
</dbReference>
<name>A0AAV0AFJ6_PHAPC</name>
<accession>A0AAV0AFJ6</accession>
<sequence>MMSKTFYAFLAFQTLISTFSLTAAKPFLIDPKSGKKVLAPLVRCAGKYLASSCSQTFNNLLSTGALLNFTTKPQTSKGNSCTITWKSKSPQKFKTKDSLAGVLKTIENGCKKFRSRNKLINKGAIAEGSYEGKIETNTALVYITFVATNGRKK</sequence>
<gene>
    <name evidence="2" type="ORF">PPACK8108_LOCUS244</name>
</gene>
<evidence type="ECO:0000313" key="3">
    <source>
        <dbReference type="Proteomes" id="UP001153365"/>
    </source>
</evidence>
<evidence type="ECO:0000313" key="2">
    <source>
        <dbReference type="EMBL" id="CAH7665946.1"/>
    </source>
</evidence>
<protein>
    <recommendedName>
        <fullName evidence="4">Secreted protein</fullName>
    </recommendedName>
</protein>
<dbReference type="Proteomes" id="UP001153365">
    <property type="component" value="Unassembled WGS sequence"/>
</dbReference>
<comment type="caution">
    <text evidence="2">The sequence shown here is derived from an EMBL/GenBank/DDBJ whole genome shotgun (WGS) entry which is preliminary data.</text>
</comment>
<feature type="chain" id="PRO_5043505170" description="Secreted protein" evidence="1">
    <location>
        <begin position="25"/>
        <end position="153"/>
    </location>
</feature>
<keyword evidence="3" id="KW-1185">Reference proteome</keyword>